<proteinExistence type="predicted"/>
<reference evidence="2" key="1">
    <citation type="journal article" date="2023" name="Int. J. Mol. Sci.">
        <title>Metagenomics Revealed a New Genus 'Candidatus Thiocaldithrix dubininis' gen. nov., sp. nov. and a New Species 'Candidatus Thiothrix putei' sp. nov. in the Family Thiotrichaceae, Some Members of Which Have Traits of Both Na+- and H+-Motive Energetics.</title>
        <authorList>
            <person name="Ravin N.V."/>
            <person name="Muntyan M.S."/>
            <person name="Smolyakov D.D."/>
            <person name="Rudenko T.S."/>
            <person name="Beletsky A.V."/>
            <person name="Mardanov A.V."/>
            <person name="Grabovich M.Y."/>
        </authorList>
    </citation>
    <scope>NUCLEOTIDE SEQUENCE</scope>
    <source>
        <strain evidence="2">GKL-02</strain>
    </source>
</reference>
<dbReference type="AlphaFoldDB" id="A0AA95HFZ5"/>
<dbReference type="EMBL" id="CP124756">
    <property type="protein sequence ID" value="WGZ94778.1"/>
    <property type="molecule type" value="Genomic_DNA"/>
</dbReference>
<reference evidence="2" key="2">
    <citation type="submission" date="2023-04" db="EMBL/GenBank/DDBJ databases">
        <authorList>
            <person name="Beletskiy A.V."/>
            <person name="Mardanov A.V."/>
            <person name="Ravin N.V."/>
        </authorList>
    </citation>
    <scope>NUCLEOTIDE SEQUENCE</scope>
    <source>
        <strain evidence="2">GKL-02</strain>
    </source>
</reference>
<dbReference type="Proteomes" id="UP001301326">
    <property type="component" value="Chromosome"/>
</dbReference>
<gene>
    <name evidence="2" type="ORF">QJT81_01940</name>
</gene>
<name>A0AA95HFZ5_9GAMM</name>
<feature type="signal peptide" evidence="1">
    <location>
        <begin position="1"/>
        <end position="23"/>
    </location>
</feature>
<protein>
    <recommendedName>
        <fullName evidence="3">Lipoprotein</fullName>
    </recommendedName>
</protein>
<dbReference type="PROSITE" id="PS51257">
    <property type="entry name" value="PROKAR_LIPOPROTEIN"/>
    <property type="match status" value="1"/>
</dbReference>
<organism evidence="2">
    <name type="scientific">Candidatus Thiothrix putei</name>
    <dbReference type="NCBI Taxonomy" id="3080811"/>
    <lineage>
        <taxon>Bacteria</taxon>
        <taxon>Pseudomonadati</taxon>
        <taxon>Pseudomonadota</taxon>
        <taxon>Gammaproteobacteria</taxon>
        <taxon>Thiotrichales</taxon>
        <taxon>Thiotrichaceae</taxon>
        <taxon>Thiothrix</taxon>
    </lineage>
</organism>
<evidence type="ECO:0008006" key="3">
    <source>
        <dbReference type="Google" id="ProtNLM"/>
    </source>
</evidence>
<keyword evidence="1" id="KW-0732">Signal</keyword>
<accession>A0AA95HFZ5</accession>
<evidence type="ECO:0000313" key="2">
    <source>
        <dbReference type="EMBL" id="WGZ94778.1"/>
    </source>
</evidence>
<dbReference type="KEGG" id="tput:QJT81_01940"/>
<sequence length="115" mass="11606">MKIVKLFASVTLVASLLLTGCAATNPTSVASTVGAVNAAGAKPSGATSAAHVINAQNQRDVLIADAQAKQAIAAGNKAATEDQYTQLNAGLGAVANVGDTITRVGTQLKFLDFMY</sequence>
<evidence type="ECO:0000256" key="1">
    <source>
        <dbReference type="SAM" id="SignalP"/>
    </source>
</evidence>
<feature type="chain" id="PRO_5041638109" description="Lipoprotein" evidence="1">
    <location>
        <begin position="24"/>
        <end position="115"/>
    </location>
</feature>